<dbReference type="InterPro" id="IPR011335">
    <property type="entry name" value="Restrct_endonuc-II-like"/>
</dbReference>
<dbReference type="RefSeq" id="WP_274151990.1">
    <property type="nucleotide sequence ID" value="NZ_CP117812.1"/>
</dbReference>
<dbReference type="Gene3D" id="3.40.91.80">
    <property type="match status" value="1"/>
</dbReference>
<accession>A0ABY7VV00</accession>
<keyword evidence="3" id="KW-1185">Reference proteome</keyword>
<proteinExistence type="predicted"/>
<dbReference type="Proteomes" id="UP001214250">
    <property type="component" value="Chromosome 2"/>
</dbReference>
<keyword evidence="2" id="KW-0540">Nuclease</keyword>
<dbReference type="EMBL" id="CP117812">
    <property type="protein sequence ID" value="WDE97537.1"/>
    <property type="molecule type" value="Genomic_DNA"/>
</dbReference>
<evidence type="ECO:0000259" key="1">
    <source>
        <dbReference type="Pfam" id="PF09019"/>
    </source>
</evidence>
<dbReference type="GO" id="GO:0004519">
    <property type="term" value="F:endonuclease activity"/>
    <property type="evidence" value="ECO:0007669"/>
    <property type="project" value="UniProtKB-KW"/>
</dbReference>
<evidence type="ECO:0000313" key="2">
    <source>
        <dbReference type="EMBL" id="WDE97537.1"/>
    </source>
</evidence>
<keyword evidence="2" id="KW-0255">Endonuclease</keyword>
<name>A0ABY7VV00_9BACT</name>
<evidence type="ECO:0000313" key="3">
    <source>
        <dbReference type="Proteomes" id="UP001214250"/>
    </source>
</evidence>
<sequence length="413" mass="47514">MEFSNINQYFDGVAAKYLSAVDAEHHRSNQHEIGGLVKVGFKQHLGSPGKGDGQEIRYACKMVYVTDDLESPEICEDTVTWYDSRRLKTNRGPEYRLYYKDNEVTNSISEGDFFLIAKQTSGELLIIFTKANSAIEFQLCNLFSIENVTEKFSKAKLTQKNLLLPIRLMLEGIGIVLPYEEDQNLLDELLTLFPEKFPTTAIFSQLTRDKYAFSPLEAPDDTIVGWMEKEEFLFRTYEREVVSKKLRQGFGENGCDVDEFVSYSLSVQNRRKSRVGHAFENHLNHLFKIHSLKFENGSRKLVTENKAKPDYLFPSFEAYHDPQFPVEQLRLLGAKTSCKDRWRQVLAEGDRICHKHLITLQAGISVTQTDEMKNKKLTLVVPRSIHSTYLTEQQTHLLTVANFISDVKEIQKT</sequence>
<keyword evidence="2" id="KW-0378">Hydrolase</keyword>
<dbReference type="SUPFAM" id="SSF52980">
    <property type="entry name" value="Restriction endonuclease-like"/>
    <property type="match status" value="1"/>
</dbReference>
<reference evidence="2 3" key="1">
    <citation type="submission" date="2023-02" db="EMBL/GenBank/DDBJ databases">
        <title>Genome sequence of Lentisphaera profundi SAORIC-696.</title>
        <authorList>
            <person name="Kim e."/>
            <person name="Cho J.-C."/>
            <person name="Choi A."/>
            <person name="Kang I."/>
        </authorList>
    </citation>
    <scope>NUCLEOTIDE SEQUENCE [LARGE SCALE GENOMIC DNA]</scope>
    <source>
        <strain evidence="2 3">SAORIC-696</strain>
    </source>
</reference>
<dbReference type="Pfam" id="PF09019">
    <property type="entry name" value="EcoRII-C"/>
    <property type="match status" value="1"/>
</dbReference>
<organism evidence="2 3">
    <name type="scientific">Lentisphaera profundi</name>
    <dbReference type="NCBI Taxonomy" id="1658616"/>
    <lineage>
        <taxon>Bacteria</taxon>
        <taxon>Pseudomonadati</taxon>
        <taxon>Lentisphaerota</taxon>
        <taxon>Lentisphaeria</taxon>
        <taxon>Lentisphaerales</taxon>
        <taxon>Lentisphaeraceae</taxon>
        <taxon>Lentisphaera</taxon>
    </lineage>
</organism>
<feature type="domain" description="Restriction endonuclease type II EcoRII C-terminal" evidence="1">
    <location>
        <begin position="234"/>
        <end position="404"/>
    </location>
</feature>
<dbReference type="InterPro" id="IPR015109">
    <property type="entry name" value="Restrct_endonuc_II_EcoRII_C"/>
</dbReference>
<protein>
    <submittedName>
        <fullName evidence="2">Type II restriction endonuclease</fullName>
    </submittedName>
</protein>
<gene>
    <name evidence="2" type="ORF">PQO03_17055</name>
</gene>
<dbReference type="InterPro" id="IPR038365">
    <property type="entry name" value="EcoRII_C_sf"/>
</dbReference>